<dbReference type="AlphaFoldDB" id="A0A317XI05"/>
<reference evidence="1 2" key="1">
    <citation type="journal article" date="2018" name="Mol. Biol. Evol.">
        <title>Broad Genomic Sampling Reveals a Smut Pathogenic Ancestry of the Fungal Clade Ustilaginomycotina.</title>
        <authorList>
            <person name="Kijpornyongpan T."/>
            <person name="Mondo S.J."/>
            <person name="Barry K."/>
            <person name="Sandor L."/>
            <person name="Lee J."/>
            <person name="Lipzen A."/>
            <person name="Pangilinan J."/>
            <person name="LaButti K."/>
            <person name="Hainaut M."/>
            <person name="Henrissat B."/>
            <person name="Grigoriev I.V."/>
            <person name="Spatafora J.W."/>
            <person name="Aime M.C."/>
        </authorList>
    </citation>
    <scope>NUCLEOTIDE SEQUENCE [LARGE SCALE GENOMIC DNA]</scope>
    <source>
        <strain evidence="1 2">MCA 3645</strain>
    </source>
</reference>
<organism evidence="1 2">
    <name type="scientific">Testicularia cyperi</name>
    <dbReference type="NCBI Taxonomy" id="1882483"/>
    <lineage>
        <taxon>Eukaryota</taxon>
        <taxon>Fungi</taxon>
        <taxon>Dikarya</taxon>
        <taxon>Basidiomycota</taxon>
        <taxon>Ustilaginomycotina</taxon>
        <taxon>Ustilaginomycetes</taxon>
        <taxon>Ustilaginales</taxon>
        <taxon>Anthracoideaceae</taxon>
        <taxon>Testicularia</taxon>
    </lineage>
</organism>
<proteinExistence type="predicted"/>
<dbReference type="InParanoid" id="A0A317XI05"/>
<evidence type="ECO:0000313" key="2">
    <source>
        <dbReference type="Proteomes" id="UP000246740"/>
    </source>
</evidence>
<dbReference type="Proteomes" id="UP000246740">
    <property type="component" value="Unassembled WGS sequence"/>
</dbReference>
<gene>
    <name evidence="1" type="ORF">BCV70DRAFT_208609</name>
</gene>
<sequence length="284" mass="32583">MWTETIVAACVLHRRSGMVSSPTGKPVPRPLPRQSMLAATPKILCSSERKACFFATSPHLCCSGLDHVADTSYRLARLVVNSQVNAIATQTRDWQTPWNDYFLPLITYRWGDYEFLQLPRLFSHQPAGEDLLATVQDWTSSLVRYHVSFKQLRPDVLEDLQSWMFDYFHREHRTSRVFTLISQRENGRNYLVTHHKNSRWTKNAHRATFIAVWSARNTEMGVQLVLHGLVSSGWDWTRFGHPLFLAYERVPEVNGLFKIYAPALPDTSSSLTPSNSPALPFYSV</sequence>
<accession>A0A317XI05</accession>
<dbReference type="EMBL" id="KZ819208">
    <property type="protein sequence ID" value="PWY97437.1"/>
    <property type="molecule type" value="Genomic_DNA"/>
</dbReference>
<keyword evidence="2" id="KW-1185">Reference proteome</keyword>
<evidence type="ECO:0000313" key="1">
    <source>
        <dbReference type="EMBL" id="PWY97437.1"/>
    </source>
</evidence>
<name>A0A317XI05_9BASI</name>
<protein>
    <submittedName>
        <fullName evidence="1">Uncharacterized protein</fullName>
    </submittedName>
</protein>